<gene>
    <name evidence="5" type="primary">bioH</name>
    <name evidence="7" type="ORF">SADO_10694</name>
</gene>
<feature type="binding site" evidence="5">
    <location>
        <begin position="80"/>
        <end position="81"/>
    </location>
    <ligand>
        <name>substrate</name>
    </ligand>
</feature>
<reference evidence="7 8" key="1">
    <citation type="submission" date="2013-03" db="EMBL/GenBank/DDBJ databases">
        <title>Salinisphaera dokdonensis CL-ES53 Genome Sequencing.</title>
        <authorList>
            <person name="Li C."/>
            <person name="Lai Q."/>
            <person name="Shao Z."/>
        </authorList>
    </citation>
    <scope>NUCLEOTIDE SEQUENCE [LARGE SCALE GENOMIC DNA]</scope>
    <source>
        <strain evidence="7 8">CL-ES53</strain>
    </source>
</reference>
<evidence type="ECO:0000256" key="1">
    <source>
        <dbReference type="ARBA" id="ARBA00022487"/>
    </source>
</evidence>
<comment type="catalytic activity">
    <reaction evidence="5">
        <text>6-carboxyhexanoyl-[ACP] methyl ester + H2O = 6-carboxyhexanoyl-[ACP] + methanol + H(+)</text>
        <dbReference type="Rhea" id="RHEA:42700"/>
        <dbReference type="Rhea" id="RHEA-COMP:9955"/>
        <dbReference type="Rhea" id="RHEA-COMP:10186"/>
        <dbReference type="ChEBI" id="CHEBI:15377"/>
        <dbReference type="ChEBI" id="CHEBI:15378"/>
        <dbReference type="ChEBI" id="CHEBI:17790"/>
        <dbReference type="ChEBI" id="CHEBI:78846"/>
        <dbReference type="ChEBI" id="CHEBI:82735"/>
        <dbReference type="EC" id="3.1.1.85"/>
    </reaction>
</comment>
<evidence type="ECO:0000256" key="4">
    <source>
        <dbReference type="ARBA" id="ARBA00022801"/>
    </source>
</evidence>
<feature type="active site" evidence="5">
    <location>
        <position position="233"/>
    </location>
</feature>
<dbReference type="InterPro" id="IPR010076">
    <property type="entry name" value="BioH"/>
</dbReference>
<keyword evidence="4 5" id="KW-0378">Hydrolase</keyword>
<dbReference type="SUPFAM" id="SSF53474">
    <property type="entry name" value="alpha/beta-Hydrolases"/>
    <property type="match status" value="1"/>
</dbReference>
<dbReference type="Proteomes" id="UP001460888">
    <property type="component" value="Unassembled WGS sequence"/>
</dbReference>
<feature type="binding site" evidence="5">
    <location>
        <begin position="142"/>
        <end position="146"/>
    </location>
    <ligand>
        <name>substrate</name>
    </ligand>
</feature>
<feature type="active site" description="Nucleophile" evidence="5">
    <location>
        <position position="80"/>
    </location>
</feature>
<sequence>MTLHVRRVGERGPDLVFLHGWGLSGRIWEPLASRLKTDFRCHLVDLPGHGESAPGAAGLNNWVDEVVDTIGRPAIYIGWSLGGLVALGAARRHPEQVQGMVLVAMLARFIRESGNDYGMKANAIEATRAGLARDFSTTLSEFLMQQVLGEPGAAKAVRSLRNDLIDQPPALDGLERGLDILFEADFREHLGAINKPCLAVAGARDRIAHPDGMAAMAEQMPQGDFWGIERAAHAPFISHERPFAERLRAFVADVAPIERDS</sequence>
<evidence type="ECO:0000313" key="7">
    <source>
        <dbReference type="EMBL" id="MES1929719.1"/>
    </source>
</evidence>
<comment type="similarity">
    <text evidence="5">Belongs to the AB hydrolase superfamily. Carboxylesterase BioH family.</text>
</comment>
<comment type="subunit">
    <text evidence="5">Monomer.</text>
</comment>
<comment type="caution">
    <text evidence="7">The sequence shown here is derived from an EMBL/GenBank/DDBJ whole genome shotgun (WGS) entry which is preliminary data.</text>
</comment>
<feature type="binding site" evidence="5">
    <location>
        <position position="233"/>
    </location>
    <ligand>
        <name>substrate</name>
    </ligand>
</feature>
<protein>
    <recommendedName>
        <fullName evidence="5">Pimeloyl-[acyl-carrier protein] methyl ester esterase</fullName>
        <ecNumber evidence="5">3.1.1.85</ecNumber>
    </recommendedName>
    <alternativeName>
        <fullName evidence="5">Biotin synthesis protein BioH</fullName>
    </alternativeName>
    <alternativeName>
        <fullName evidence="5">Carboxylesterase BioH</fullName>
    </alternativeName>
</protein>
<dbReference type="RefSeq" id="WP_353111222.1">
    <property type="nucleotide sequence ID" value="NZ_APND01000003.1"/>
</dbReference>
<dbReference type="PANTHER" id="PTHR43194">
    <property type="entry name" value="HYDROLASE ALPHA/BETA FOLD FAMILY"/>
    <property type="match status" value="1"/>
</dbReference>
<proteinExistence type="inferred from homology"/>
<evidence type="ECO:0000259" key="6">
    <source>
        <dbReference type="Pfam" id="PF00561"/>
    </source>
</evidence>
<comment type="function">
    <text evidence="5">The physiological role of BioH is to remove the methyl group introduced by BioC when the pimeloyl moiety is complete. It allows to synthesize pimeloyl-ACP via the fatty acid synthetic pathway through the hydrolysis of the ester bonds of pimeloyl-ACP esters.</text>
</comment>
<dbReference type="InterPro" id="IPR029058">
    <property type="entry name" value="AB_hydrolase_fold"/>
</dbReference>
<keyword evidence="8" id="KW-1185">Reference proteome</keyword>
<keyword evidence="3 5" id="KW-0093">Biotin biosynthesis</keyword>
<dbReference type="Gene3D" id="3.40.50.1820">
    <property type="entry name" value="alpha/beta hydrolase"/>
    <property type="match status" value="1"/>
</dbReference>
<comment type="pathway">
    <text evidence="5">Cofactor biosynthesis; biotin biosynthesis.</text>
</comment>
<evidence type="ECO:0000256" key="3">
    <source>
        <dbReference type="ARBA" id="ARBA00022756"/>
    </source>
</evidence>
<keyword evidence="2 5" id="KW-0963">Cytoplasm</keyword>
<dbReference type="HAMAP" id="MF_01260">
    <property type="entry name" value="Carboxylester"/>
    <property type="match status" value="1"/>
</dbReference>
<feature type="domain" description="AB hydrolase-1" evidence="6">
    <location>
        <begin position="15"/>
        <end position="239"/>
    </location>
</feature>
<accession>A0ABV2B1H3</accession>
<dbReference type="InterPro" id="IPR000073">
    <property type="entry name" value="AB_hydrolase_1"/>
</dbReference>
<dbReference type="InterPro" id="IPR050228">
    <property type="entry name" value="Carboxylesterase_BioH"/>
</dbReference>
<name>A0ABV2B1H3_9GAMM</name>
<dbReference type="EC" id="3.1.1.85" evidence="5"/>
<feature type="binding site" evidence="5">
    <location>
        <position position="21"/>
    </location>
    <ligand>
        <name>substrate</name>
    </ligand>
</feature>
<evidence type="ECO:0000256" key="2">
    <source>
        <dbReference type="ARBA" id="ARBA00022490"/>
    </source>
</evidence>
<evidence type="ECO:0000256" key="5">
    <source>
        <dbReference type="HAMAP-Rule" id="MF_01260"/>
    </source>
</evidence>
<organism evidence="7 8">
    <name type="scientific">Salinisphaera dokdonensis CL-ES53</name>
    <dbReference type="NCBI Taxonomy" id="1304272"/>
    <lineage>
        <taxon>Bacteria</taxon>
        <taxon>Pseudomonadati</taxon>
        <taxon>Pseudomonadota</taxon>
        <taxon>Gammaproteobacteria</taxon>
        <taxon>Salinisphaerales</taxon>
        <taxon>Salinisphaeraceae</taxon>
        <taxon>Salinisphaera</taxon>
    </lineage>
</organism>
<keyword evidence="1 5" id="KW-0719">Serine esterase</keyword>
<comment type="subcellular location">
    <subcellularLocation>
        <location evidence="5">Cytoplasm</location>
    </subcellularLocation>
</comment>
<dbReference type="PANTHER" id="PTHR43194:SF5">
    <property type="entry name" value="PIMELOYL-[ACYL-CARRIER PROTEIN] METHYL ESTER ESTERASE"/>
    <property type="match status" value="1"/>
</dbReference>
<dbReference type="Pfam" id="PF00561">
    <property type="entry name" value="Abhydrolase_1"/>
    <property type="match status" value="1"/>
</dbReference>
<dbReference type="EMBL" id="APND01000003">
    <property type="protein sequence ID" value="MES1929719.1"/>
    <property type="molecule type" value="Genomic_DNA"/>
</dbReference>
<evidence type="ECO:0000313" key="8">
    <source>
        <dbReference type="Proteomes" id="UP001460888"/>
    </source>
</evidence>
<feature type="active site" evidence="5">
    <location>
        <position position="205"/>
    </location>
</feature>